<reference evidence="2 3" key="1">
    <citation type="submission" date="2016-07" db="EMBL/GenBank/DDBJ databases">
        <title>Pervasive Adenine N6-methylation of Active Genes in Fungi.</title>
        <authorList>
            <consortium name="DOE Joint Genome Institute"/>
            <person name="Mondo S.J."/>
            <person name="Dannebaum R.O."/>
            <person name="Kuo R.C."/>
            <person name="Labutti K."/>
            <person name="Haridas S."/>
            <person name="Kuo A."/>
            <person name="Salamov A."/>
            <person name="Ahrendt S.R."/>
            <person name="Lipzen A."/>
            <person name="Sullivan W."/>
            <person name="Andreopoulos W.B."/>
            <person name="Clum A."/>
            <person name="Lindquist E."/>
            <person name="Daum C."/>
            <person name="Ramamoorthy G.K."/>
            <person name="Gryganskyi A."/>
            <person name="Culley D."/>
            <person name="Magnuson J.K."/>
            <person name="James T.Y."/>
            <person name="O'Malley M.A."/>
            <person name="Stajich J.E."/>
            <person name="Spatafora J.W."/>
            <person name="Visel A."/>
            <person name="Grigoriev I.V."/>
        </authorList>
    </citation>
    <scope>NUCLEOTIDE SEQUENCE [LARGE SCALE GENOMIC DNA]</scope>
    <source>
        <strain evidence="2 3">NRRL 3301</strain>
    </source>
</reference>
<evidence type="ECO:0000313" key="2">
    <source>
        <dbReference type="EMBL" id="ORX49437.1"/>
    </source>
</evidence>
<sequence>MGSAIITFKEPWAQSGAWKAGDKAKISWIADSQDFEKPCFIELLTGDATNAQVVASATDAKNPVKCSQQQFEVTSLNDFRSGEYWLRIGQKQENIWYYSGVFKFDGKGTFEGHPVRMQDGQMDYPLLGGAPGTSKKASGTESSASATASPTSQPSSNTGNANGAKEVMPKKSTSAGAEVQWNQWTLFAAVSLAAAFVM</sequence>
<evidence type="ECO:0000256" key="1">
    <source>
        <dbReference type="SAM" id="MobiDB-lite"/>
    </source>
</evidence>
<dbReference type="AlphaFoldDB" id="A0A1X2GAR4"/>
<evidence type="ECO:0000313" key="3">
    <source>
        <dbReference type="Proteomes" id="UP000242146"/>
    </source>
</evidence>
<name>A0A1X2GAR4_9FUNG</name>
<feature type="compositionally biased region" description="Low complexity" evidence="1">
    <location>
        <begin position="132"/>
        <end position="156"/>
    </location>
</feature>
<proteinExistence type="predicted"/>
<keyword evidence="3" id="KW-1185">Reference proteome</keyword>
<dbReference type="EMBL" id="MCGT01000026">
    <property type="protein sequence ID" value="ORX49437.1"/>
    <property type="molecule type" value="Genomic_DNA"/>
</dbReference>
<accession>A0A1X2GAR4</accession>
<protein>
    <submittedName>
        <fullName evidence="2">Uncharacterized protein</fullName>
    </submittedName>
</protein>
<feature type="region of interest" description="Disordered" evidence="1">
    <location>
        <begin position="121"/>
        <end position="172"/>
    </location>
</feature>
<dbReference type="OrthoDB" id="5564519at2759"/>
<dbReference type="Proteomes" id="UP000242146">
    <property type="component" value="Unassembled WGS sequence"/>
</dbReference>
<dbReference type="STRING" id="101127.A0A1X2GAR4"/>
<organism evidence="2 3">
    <name type="scientific">Hesseltinella vesiculosa</name>
    <dbReference type="NCBI Taxonomy" id="101127"/>
    <lineage>
        <taxon>Eukaryota</taxon>
        <taxon>Fungi</taxon>
        <taxon>Fungi incertae sedis</taxon>
        <taxon>Mucoromycota</taxon>
        <taxon>Mucoromycotina</taxon>
        <taxon>Mucoromycetes</taxon>
        <taxon>Mucorales</taxon>
        <taxon>Cunninghamellaceae</taxon>
        <taxon>Hesseltinella</taxon>
    </lineage>
</organism>
<gene>
    <name evidence="2" type="ORF">DM01DRAFT_1338115</name>
</gene>
<comment type="caution">
    <text evidence="2">The sequence shown here is derived from an EMBL/GenBank/DDBJ whole genome shotgun (WGS) entry which is preliminary data.</text>
</comment>